<dbReference type="Gene3D" id="3.40.50.300">
    <property type="entry name" value="P-loop containing nucleotide triphosphate hydrolases"/>
    <property type="match status" value="1"/>
</dbReference>
<evidence type="ECO:0000256" key="8">
    <source>
        <dbReference type="ARBA" id="ARBA00023125"/>
    </source>
</evidence>
<evidence type="ECO:0000313" key="14">
    <source>
        <dbReference type="EMBL" id="KQE13092.1"/>
    </source>
</evidence>
<dbReference type="GO" id="GO:0003677">
    <property type="term" value="F:DNA binding"/>
    <property type="evidence" value="ECO:0007669"/>
    <property type="project" value="UniProtKB-KW"/>
</dbReference>
<dbReference type="InterPro" id="IPR007693">
    <property type="entry name" value="DNA_helicase_DnaB-like_N"/>
</dbReference>
<dbReference type="AlphaFoldDB" id="A0AAP1FBC0"/>
<reference evidence="13 15" key="1">
    <citation type="submission" date="2015-10" db="EMBL/GenBank/DDBJ databases">
        <title>The utility of whole genome sequencing in characterizing Acinetobacter epidemiology and analyzing hospital outbreaks.</title>
        <authorList>
            <person name="Ozer E.A."/>
            <person name="Fitzpatrick M.A."/>
            <person name="Hauser A.R."/>
        </authorList>
    </citation>
    <scope>NUCLEOTIDE SEQUENCE [LARGE SCALE GENOMIC DNA]</scope>
    <source>
        <strain evidence="13 15">ABBL072</strain>
    </source>
</reference>
<dbReference type="GO" id="GO:0005829">
    <property type="term" value="C:cytosol"/>
    <property type="evidence" value="ECO:0007669"/>
    <property type="project" value="TreeGrafter"/>
</dbReference>
<dbReference type="GO" id="GO:0043139">
    <property type="term" value="F:5'-3' DNA helicase activity"/>
    <property type="evidence" value="ECO:0007669"/>
    <property type="project" value="UniProtKB-EC"/>
</dbReference>
<dbReference type="GO" id="GO:0016787">
    <property type="term" value="F:hydrolase activity"/>
    <property type="evidence" value="ECO:0007669"/>
    <property type="project" value="UniProtKB-KW"/>
</dbReference>
<evidence type="ECO:0000256" key="10">
    <source>
        <dbReference type="ARBA" id="ARBA00044969"/>
    </source>
</evidence>
<keyword evidence="3" id="KW-0235">DNA replication</keyword>
<sequence>MVMGFSSNIHDVNMEQCVLAALMTTALSLETIGQELDVECFYSDRHQQIYKAIVELSESNCPYDVVMVSNHLKGKNVLHLMGGEEYLIQLMQDAPSSFYNAESYITQLNKLKTHRRIEQIGLRIAAMAKDTTLPDVFVEAENLLGQVDKADDADMGASFGSALDSALEQMIDKFDKQSRHETTGVKFNLKTLDEMLGTVQNGHFCVVGGRPGSGKSTLAQMMAIDTAMLKKEGVLFISAEMDKETLSNRMFSSLSSIPYNNLHNATLYDGLLKEYANYKQVYSDLPIWIEPKQKPSISEVRAYARRAKRRFSKMGTKLGCIIVDYLQLVRDPSKKDRFQEVGSISRELKSMAKEFECPVVALVQLNRESEKGKKPKASDIKESGQIEQDADQIILVNPLTDDKTLQPLGVTELIIAKNRHGKRGSVRVQEFLDVCKFKAIEVTAE</sequence>
<dbReference type="GO" id="GO:1990077">
    <property type="term" value="C:primosome complex"/>
    <property type="evidence" value="ECO:0007669"/>
    <property type="project" value="UniProtKB-KW"/>
</dbReference>
<dbReference type="GO" id="GO:0006269">
    <property type="term" value="P:DNA replication, synthesis of primer"/>
    <property type="evidence" value="ECO:0007669"/>
    <property type="project" value="UniProtKB-KW"/>
</dbReference>
<evidence type="ECO:0000256" key="4">
    <source>
        <dbReference type="ARBA" id="ARBA00022741"/>
    </source>
</evidence>
<dbReference type="EC" id="5.6.2.3" evidence="10"/>
<comment type="catalytic activity">
    <reaction evidence="11">
        <text>ATP + H2O = ADP + phosphate + H(+)</text>
        <dbReference type="Rhea" id="RHEA:13065"/>
        <dbReference type="ChEBI" id="CHEBI:15377"/>
        <dbReference type="ChEBI" id="CHEBI:15378"/>
        <dbReference type="ChEBI" id="CHEBI:30616"/>
        <dbReference type="ChEBI" id="CHEBI:43474"/>
        <dbReference type="ChEBI" id="CHEBI:456216"/>
        <dbReference type="EC" id="5.6.2.3"/>
    </reaction>
</comment>
<dbReference type="EMBL" id="LLGC01000191">
    <property type="protein sequence ID" value="KQE02470.1"/>
    <property type="molecule type" value="Genomic_DNA"/>
</dbReference>
<keyword evidence="6 13" id="KW-0347">Helicase</keyword>
<dbReference type="InterPro" id="IPR036185">
    <property type="entry name" value="DNA_heli_DnaB-like_N_sf"/>
</dbReference>
<evidence type="ECO:0000313" key="13">
    <source>
        <dbReference type="EMBL" id="KQE02470.1"/>
    </source>
</evidence>
<dbReference type="KEGG" id="abau:IX87_18620"/>
<keyword evidence="8" id="KW-0238">DNA-binding</keyword>
<evidence type="ECO:0000313" key="15">
    <source>
        <dbReference type="Proteomes" id="UP000051449"/>
    </source>
</evidence>
<dbReference type="PANTHER" id="PTHR30153">
    <property type="entry name" value="REPLICATIVE DNA HELICASE DNAB"/>
    <property type="match status" value="1"/>
</dbReference>
<dbReference type="CDD" id="cd00984">
    <property type="entry name" value="DnaB_C"/>
    <property type="match status" value="1"/>
</dbReference>
<comment type="similarity">
    <text evidence="1">Belongs to the helicase family. DnaB subfamily.</text>
</comment>
<evidence type="ECO:0000256" key="11">
    <source>
        <dbReference type="ARBA" id="ARBA00048954"/>
    </source>
</evidence>
<evidence type="ECO:0000256" key="6">
    <source>
        <dbReference type="ARBA" id="ARBA00022806"/>
    </source>
</evidence>
<evidence type="ECO:0000256" key="5">
    <source>
        <dbReference type="ARBA" id="ARBA00022801"/>
    </source>
</evidence>
<dbReference type="SUPFAM" id="SSF48024">
    <property type="entry name" value="N-terminal domain of DnaB helicase"/>
    <property type="match status" value="1"/>
</dbReference>
<protein>
    <recommendedName>
        <fullName evidence="10">DNA 5'-3' helicase</fullName>
        <ecNumber evidence="10">5.6.2.3</ecNumber>
    </recommendedName>
</protein>
<keyword evidence="4" id="KW-0547">Nucleotide-binding</keyword>
<evidence type="ECO:0000256" key="9">
    <source>
        <dbReference type="ARBA" id="ARBA00023235"/>
    </source>
</evidence>
<dbReference type="PROSITE" id="PS51199">
    <property type="entry name" value="SF4_HELICASE"/>
    <property type="match status" value="1"/>
</dbReference>
<dbReference type="Pfam" id="PF00772">
    <property type="entry name" value="DnaB"/>
    <property type="match status" value="1"/>
</dbReference>
<organism evidence="13 15">
    <name type="scientific">Acinetobacter baumannii</name>
    <dbReference type="NCBI Taxonomy" id="470"/>
    <lineage>
        <taxon>Bacteria</taxon>
        <taxon>Pseudomonadati</taxon>
        <taxon>Pseudomonadota</taxon>
        <taxon>Gammaproteobacteria</taxon>
        <taxon>Moraxellales</taxon>
        <taxon>Moraxellaceae</taxon>
        <taxon>Acinetobacter</taxon>
        <taxon>Acinetobacter calcoaceticus/baumannii complex</taxon>
    </lineage>
</organism>
<evidence type="ECO:0000256" key="7">
    <source>
        <dbReference type="ARBA" id="ARBA00022840"/>
    </source>
</evidence>
<name>A0AAP1FBC0_ACIBA</name>
<dbReference type="PANTHER" id="PTHR30153:SF2">
    <property type="entry name" value="REPLICATIVE DNA HELICASE"/>
    <property type="match status" value="1"/>
</dbReference>
<keyword evidence="7" id="KW-0067">ATP-binding</keyword>
<dbReference type="InterPro" id="IPR016136">
    <property type="entry name" value="DNA_helicase_N/primase_C"/>
</dbReference>
<keyword evidence="5" id="KW-0378">Hydrolase</keyword>
<dbReference type="SUPFAM" id="SSF52540">
    <property type="entry name" value="P-loop containing nucleoside triphosphate hydrolases"/>
    <property type="match status" value="1"/>
</dbReference>
<dbReference type="GO" id="GO:0005524">
    <property type="term" value="F:ATP binding"/>
    <property type="evidence" value="ECO:0007669"/>
    <property type="project" value="UniProtKB-KW"/>
</dbReference>
<dbReference type="EMBL" id="LLGC01000001">
    <property type="protein sequence ID" value="KQE13092.1"/>
    <property type="molecule type" value="Genomic_DNA"/>
</dbReference>
<dbReference type="SMART" id="SM00382">
    <property type="entry name" value="AAA"/>
    <property type="match status" value="1"/>
</dbReference>
<dbReference type="KEGG" id="abk:LX00_04010"/>
<evidence type="ECO:0000256" key="2">
    <source>
        <dbReference type="ARBA" id="ARBA00022515"/>
    </source>
</evidence>
<dbReference type="InterPro" id="IPR007694">
    <property type="entry name" value="DNA_helicase_DnaB-like_C"/>
</dbReference>
<keyword evidence="2" id="KW-0639">Primosome</keyword>
<accession>A0AAP1FBC0</accession>
<dbReference type="Proteomes" id="UP000051449">
    <property type="component" value="Unassembled WGS sequence"/>
</dbReference>
<gene>
    <name evidence="14" type="ORF">APD33_00135</name>
    <name evidence="13" type="ORF">APD33_16295</name>
</gene>
<evidence type="ECO:0000256" key="3">
    <source>
        <dbReference type="ARBA" id="ARBA00022705"/>
    </source>
</evidence>
<keyword evidence="9" id="KW-0413">Isomerase</keyword>
<dbReference type="InterPro" id="IPR027417">
    <property type="entry name" value="P-loop_NTPase"/>
</dbReference>
<dbReference type="InterPro" id="IPR003593">
    <property type="entry name" value="AAA+_ATPase"/>
</dbReference>
<proteinExistence type="inferred from homology"/>
<comment type="caution">
    <text evidence="13">The sequence shown here is derived from an EMBL/GenBank/DDBJ whole genome shotgun (WGS) entry which is preliminary data.</text>
</comment>
<evidence type="ECO:0000256" key="1">
    <source>
        <dbReference type="ARBA" id="ARBA00008428"/>
    </source>
</evidence>
<dbReference type="Gene3D" id="1.10.860.10">
    <property type="entry name" value="DNAb Helicase, Chain A"/>
    <property type="match status" value="1"/>
</dbReference>
<dbReference type="Pfam" id="PF03796">
    <property type="entry name" value="DnaB_C"/>
    <property type="match status" value="1"/>
</dbReference>
<feature type="domain" description="SF4 helicase" evidence="12">
    <location>
        <begin position="178"/>
        <end position="444"/>
    </location>
</feature>
<evidence type="ECO:0000259" key="12">
    <source>
        <dbReference type="PROSITE" id="PS51199"/>
    </source>
</evidence>